<comment type="function">
    <text evidence="5">Catalyzes the oxidation of erythronate-4-phosphate to 3-hydroxy-2-oxo-4-phosphonooxybutanoate.</text>
</comment>
<dbReference type="InterPro" id="IPR029753">
    <property type="entry name" value="D-isomer_DH_CS"/>
</dbReference>
<dbReference type="GO" id="GO:0008615">
    <property type="term" value="P:pyridoxine biosynthetic process"/>
    <property type="evidence" value="ECO:0007669"/>
    <property type="project" value="UniProtKB-UniRule"/>
</dbReference>
<comment type="pathway">
    <text evidence="5">Cofactor biosynthesis; pyridoxine 5'-phosphate biosynthesis; pyridoxine 5'-phosphate from D-erythrose 4-phosphate: step 2/5.</text>
</comment>
<evidence type="ECO:0000313" key="10">
    <source>
        <dbReference type="Proteomes" id="UP000181976"/>
    </source>
</evidence>
<comment type="caution">
    <text evidence="5">Lacks conserved residue(s) required for the propagation of feature annotation.</text>
</comment>
<feature type="binding site" evidence="5">
    <location>
        <position position="45"/>
    </location>
    <ligand>
        <name>substrate</name>
    </ligand>
</feature>
<dbReference type="InterPro" id="IPR006140">
    <property type="entry name" value="D-isomer_DH_NAD-bd"/>
</dbReference>
<proteinExistence type="inferred from homology"/>
<comment type="subunit">
    <text evidence="5">Homodimer.</text>
</comment>
<sequence length="375" mass="41629">MLIIADDKIPFLKGVLEPYSKILYLPGASISNKEVKNADALIVRTRTKVNEKLLKGSKVKAVVSATIGTDHLDISWLEKNNIAWSNAPGCNSGSVKQYIASVLANLELKGFSLQGKTLGIIGVGNVGSKIISVGEAFGMKVLLNDPPRKEKEPDFPNTDLNVLLQLSDIITFHVPLTHEGPYSTYHLFNDTTLLMVKRGCVLINSSRGEVVDQQALLKGLNTGIINQAILDVWENEPDISLELQNKLLFGTPHIAGYAVDGKANGSAAAVQFLSKIFHWDLDNWYPQNLPSPANMVITFDEKDDGINTQLAKAILKTYDVSEDSRRLTQNPESFEYLRGAYPVRRELHCWTVKMPKECEDLKQRLSLLGFRIKQQ</sequence>
<organism evidence="9 10">
    <name type="scientific">Thermophagus xiamenensis</name>
    <dbReference type="NCBI Taxonomy" id="385682"/>
    <lineage>
        <taxon>Bacteria</taxon>
        <taxon>Pseudomonadati</taxon>
        <taxon>Bacteroidota</taxon>
        <taxon>Bacteroidia</taxon>
        <taxon>Marinilabiliales</taxon>
        <taxon>Marinilabiliaceae</taxon>
        <taxon>Thermophagus</taxon>
    </lineage>
</organism>
<dbReference type="GO" id="GO:0033711">
    <property type="term" value="F:4-phosphoerythronate dehydrogenase activity"/>
    <property type="evidence" value="ECO:0007669"/>
    <property type="project" value="UniProtKB-EC"/>
</dbReference>
<dbReference type="FunCoup" id="A0A1I1UWK4">
    <property type="interactions" value="101"/>
</dbReference>
<dbReference type="SUPFAM" id="SSF51735">
    <property type="entry name" value="NAD(P)-binding Rossmann-fold domains"/>
    <property type="match status" value="1"/>
</dbReference>
<dbReference type="GO" id="GO:0051287">
    <property type="term" value="F:NAD binding"/>
    <property type="evidence" value="ECO:0007669"/>
    <property type="project" value="InterPro"/>
</dbReference>
<dbReference type="RefSeq" id="WP_010526899.1">
    <property type="nucleotide sequence ID" value="NZ_AFSL01000023.1"/>
</dbReference>
<feature type="binding site" evidence="5">
    <location>
        <position position="257"/>
    </location>
    <ligand>
        <name>substrate</name>
    </ligand>
</feature>
<dbReference type="OrthoDB" id="1522997at2"/>
<feature type="domain" description="Erythronate-4-phosphate dehydrogenase dimerisation" evidence="8">
    <location>
        <begin position="289"/>
        <end position="358"/>
    </location>
</feature>
<comment type="catalytic activity">
    <reaction evidence="5">
        <text>4-phospho-D-erythronate + NAD(+) = (R)-3-hydroxy-2-oxo-4-phosphooxybutanoate + NADH + H(+)</text>
        <dbReference type="Rhea" id="RHEA:18829"/>
        <dbReference type="ChEBI" id="CHEBI:15378"/>
        <dbReference type="ChEBI" id="CHEBI:57540"/>
        <dbReference type="ChEBI" id="CHEBI:57945"/>
        <dbReference type="ChEBI" id="CHEBI:58538"/>
        <dbReference type="ChEBI" id="CHEBI:58766"/>
        <dbReference type="EC" id="1.1.1.290"/>
    </reaction>
</comment>
<evidence type="ECO:0000256" key="5">
    <source>
        <dbReference type="HAMAP-Rule" id="MF_01825"/>
    </source>
</evidence>
<name>A0A1I1UWK4_9BACT</name>
<feature type="binding site" evidence="5">
    <location>
        <position position="145"/>
    </location>
    <ligand>
        <name>NAD(+)</name>
        <dbReference type="ChEBI" id="CHEBI:57540"/>
    </ligand>
</feature>
<dbReference type="InParanoid" id="A0A1I1UWK4"/>
<evidence type="ECO:0000313" key="9">
    <source>
        <dbReference type="EMBL" id="SFD74078.1"/>
    </source>
</evidence>
<dbReference type="HAMAP" id="MF_01825">
    <property type="entry name" value="PdxB"/>
    <property type="match status" value="1"/>
</dbReference>
<dbReference type="Pfam" id="PF02826">
    <property type="entry name" value="2-Hacid_dh_C"/>
    <property type="match status" value="1"/>
</dbReference>
<keyword evidence="1 5" id="KW-0963">Cytoplasm</keyword>
<comment type="similarity">
    <text evidence="5">Belongs to the D-isomer specific 2-hydroxyacid dehydrogenase family. PdxB subfamily.</text>
</comment>
<evidence type="ECO:0000256" key="4">
    <source>
        <dbReference type="ARBA" id="ARBA00023096"/>
    </source>
</evidence>
<dbReference type="STRING" id="385682.SAMN05444380_101196"/>
<dbReference type="PANTHER" id="PTHR42938">
    <property type="entry name" value="FORMATE DEHYDROGENASE 1"/>
    <property type="match status" value="1"/>
</dbReference>
<dbReference type="EMBL" id="FONA01000001">
    <property type="protein sequence ID" value="SFD74078.1"/>
    <property type="molecule type" value="Genomic_DNA"/>
</dbReference>
<dbReference type="InterPro" id="IPR020921">
    <property type="entry name" value="Erythronate-4-P_DHase"/>
</dbReference>
<dbReference type="SUPFAM" id="SSF52283">
    <property type="entry name" value="Formate/glycerate dehydrogenase catalytic domain-like"/>
    <property type="match status" value="1"/>
</dbReference>
<dbReference type="GO" id="GO:0046983">
    <property type="term" value="F:protein dimerization activity"/>
    <property type="evidence" value="ECO:0007669"/>
    <property type="project" value="InterPro"/>
</dbReference>
<dbReference type="Pfam" id="PF00389">
    <property type="entry name" value="2-Hacid_dh"/>
    <property type="match status" value="1"/>
</dbReference>
<dbReference type="PROSITE" id="PS00671">
    <property type="entry name" value="D_2_HYDROXYACID_DH_3"/>
    <property type="match status" value="1"/>
</dbReference>
<dbReference type="CDD" id="cd12158">
    <property type="entry name" value="ErythrP_dh"/>
    <property type="match status" value="1"/>
</dbReference>
<evidence type="ECO:0000259" key="6">
    <source>
        <dbReference type="Pfam" id="PF00389"/>
    </source>
</evidence>
<evidence type="ECO:0000259" key="8">
    <source>
        <dbReference type="Pfam" id="PF11890"/>
    </source>
</evidence>
<evidence type="ECO:0000259" key="7">
    <source>
        <dbReference type="Pfam" id="PF02826"/>
    </source>
</evidence>
<dbReference type="Proteomes" id="UP000181976">
    <property type="component" value="Unassembled WGS sequence"/>
</dbReference>
<keyword evidence="10" id="KW-1185">Reference proteome</keyword>
<dbReference type="GO" id="GO:0005737">
    <property type="term" value="C:cytoplasm"/>
    <property type="evidence" value="ECO:0007669"/>
    <property type="project" value="UniProtKB-SubCell"/>
</dbReference>
<dbReference type="Gene3D" id="3.30.1370.170">
    <property type="match status" value="1"/>
</dbReference>
<dbReference type="UniPathway" id="UPA00244">
    <property type="reaction ID" value="UER00310"/>
</dbReference>
<feature type="active site" evidence="5">
    <location>
        <position position="236"/>
    </location>
</feature>
<dbReference type="PANTHER" id="PTHR42938:SF9">
    <property type="entry name" value="FORMATE DEHYDROGENASE 1"/>
    <property type="match status" value="1"/>
</dbReference>
<evidence type="ECO:0000256" key="2">
    <source>
        <dbReference type="ARBA" id="ARBA00023002"/>
    </source>
</evidence>
<gene>
    <name evidence="5" type="primary">pdxB</name>
    <name evidence="9" type="ORF">SAMN05444380_101196</name>
</gene>
<dbReference type="Pfam" id="PF11890">
    <property type="entry name" value="DUF3410"/>
    <property type="match status" value="1"/>
</dbReference>
<feature type="binding site" evidence="5">
    <location>
        <position position="256"/>
    </location>
    <ligand>
        <name>NAD(+)</name>
        <dbReference type="ChEBI" id="CHEBI:57540"/>
    </ligand>
</feature>
<dbReference type="Gene3D" id="3.40.50.720">
    <property type="entry name" value="NAD(P)-binding Rossmann-like Domain"/>
    <property type="match status" value="2"/>
</dbReference>
<comment type="subcellular location">
    <subcellularLocation>
        <location evidence="5">Cytoplasm</location>
    </subcellularLocation>
</comment>
<protein>
    <recommendedName>
        <fullName evidence="5">Erythronate-4-phosphate dehydrogenase</fullName>
        <ecNumber evidence="5">1.1.1.290</ecNumber>
    </recommendedName>
</protein>
<evidence type="ECO:0000256" key="3">
    <source>
        <dbReference type="ARBA" id="ARBA00023027"/>
    </source>
</evidence>
<evidence type="ECO:0000256" key="1">
    <source>
        <dbReference type="ARBA" id="ARBA00022490"/>
    </source>
</evidence>
<feature type="domain" description="D-isomer specific 2-hydroxyacid dehydrogenase NAD-binding" evidence="7">
    <location>
        <begin position="107"/>
        <end position="255"/>
    </location>
</feature>
<feature type="binding site" evidence="5">
    <location>
        <position position="231"/>
    </location>
    <ligand>
        <name>NAD(+)</name>
        <dbReference type="ChEBI" id="CHEBI:57540"/>
    </ligand>
</feature>
<feature type="active site" description="Proton donor" evidence="5">
    <location>
        <position position="253"/>
    </location>
</feature>
<dbReference type="InterPro" id="IPR006139">
    <property type="entry name" value="D-isomer_2_OHA_DH_cat_dom"/>
</dbReference>
<dbReference type="EC" id="1.1.1.290" evidence="5"/>
<reference evidence="9 10" key="1">
    <citation type="submission" date="2016-10" db="EMBL/GenBank/DDBJ databases">
        <authorList>
            <person name="de Groot N.N."/>
        </authorList>
    </citation>
    <scope>NUCLEOTIDE SEQUENCE [LARGE SCALE GENOMIC DNA]</scope>
    <source>
        <strain evidence="9 10">DSM 19012</strain>
    </source>
</reference>
<keyword evidence="3 5" id="KW-0520">NAD</keyword>
<feature type="binding site" evidence="5">
    <location>
        <position position="66"/>
    </location>
    <ligand>
        <name>substrate</name>
    </ligand>
</feature>
<feature type="domain" description="D-isomer specific 2-hydroxyacid dehydrogenase catalytic" evidence="6">
    <location>
        <begin position="33"/>
        <end position="98"/>
    </location>
</feature>
<dbReference type="InterPro" id="IPR036291">
    <property type="entry name" value="NAD(P)-bd_dom_sf"/>
</dbReference>
<dbReference type="InterPro" id="IPR024531">
    <property type="entry name" value="Erythronate-4-P_DHase_dimer"/>
</dbReference>
<dbReference type="eggNOG" id="COG0111">
    <property type="taxonomic scope" value="Bacteria"/>
</dbReference>
<keyword evidence="4 5" id="KW-0664">Pyridoxine biosynthesis</keyword>
<dbReference type="AlphaFoldDB" id="A0A1I1UWK4"/>
<accession>A0A1I1UWK4</accession>
<feature type="active site" evidence="5">
    <location>
        <position position="207"/>
    </location>
</feature>
<keyword evidence="2 5" id="KW-0560">Oxidoreductase</keyword>
<dbReference type="InterPro" id="IPR038251">
    <property type="entry name" value="PdxB_dimer_sf"/>
</dbReference>